<keyword evidence="2" id="KW-1185">Reference proteome</keyword>
<accession>A0A1G9NIZ4</accession>
<evidence type="ECO:0000313" key="1">
    <source>
        <dbReference type="EMBL" id="SDL86334.1"/>
    </source>
</evidence>
<reference evidence="1 2" key="1">
    <citation type="submission" date="2016-10" db="EMBL/GenBank/DDBJ databases">
        <authorList>
            <person name="de Groot N.N."/>
        </authorList>
    </citation>
    <scope>NUCLEOTIDE SEQUENCE [LARGE SCALE GENOMIC DNA]</scope>
    <source>
        <strain evidence="1 2">DSM 25186</strain>
    </source>
</reference>
<dbReference type="EMBL" id="FNFO01000008">
    <property type="protein sequence ID" value="SDL86334.1"/>
    <property type="molecule type" value="Genomic_DNA"/>
</dbReference>
<dbReference type="Proteomes" id="UP000198510">
    <property type="component" value="Unassembled WGS sequence"/>
</dbReference>
<dbReference type="STRING" id="1075417.SAMN05421823_108308"/>
<evidence type="ECO:0000313" key="2">
    <source>
        <dbReference type="Proteomes" id="UP000198510"/>
    </source>
</evidence>
<dbReference type="AlphaFoldDB" id="A0A1G9NIZ4"/>
<sequence length="275" mass="32458">MNFIKKLFGSNQIQSTKYNSGAEVNAVGFIYGTAVFSHGWNDPSELIPNETALILDLVESKSDIENRLNYWNKIYYNQITQHYSLNEKQLESISSIINVPKEKYRELYAHWPQSINEQTYQELLSQLKLKFVQFRPITEELKGKYVIKINEKFWNIKTHNSIVLVNIINTYERKIQDFELIHDTYQKAMTYGVIIMNRLCTERPPDSLYYYEQEIKKNIKSHQGLNSYDFDNYKDTKGEYNRIINEMGNDVLETVSQIESLENKPFEVIKISDDD</sequence>
<dbReference type="RefSeq" id="WP_143017390.1">
    <property type="nucleotide sequence ID" value="NZ_FNFO01000008.1"/>
</dbReference>
<name>A0A1G9NIZ4_9BACT</name>
<gene>
    <name evidence="1" type="ORF">SAMN05421823_108308</name>
</gene>
<protein>
    <submittedName>
        <fullName evidence="1">Uncharacterized protein</fullName>
    </submittedName>
</protein>
<proteinExistence type="predicted"/>
<organism evidence="1 2">
    <name type="scientific">Catalinimonas alkaloidigena</name>
    <dbReference type="NCBI Taxonomy" id="1075417"/>
    <lineage>
        <taxon>Bacteria</taxon>
        <taxon>Pseudomonadati</taxon>
        <taxon>Bacteroidota</taxon>
        <taxon>Cytophagia</taxon>
        <taxon>Cytophagales</taxon>
        <taxon>Catalimonadaceae</taxon>
        <taxon>Catalinimonas</taxon>
    </lineage>
</organism>